<dbReference type="STRING" id="7757.ENSPMAP00000006680"/>
<evidence type="ECO:0000313" key="2">
    <source>
        <dbReference type="Ensembl" id="ENSPMAP00000006680.1"/>
    </source>
</evidence>
<dbReference type="HOGENOM" id="CLU_1558899_0_0_1"/>
<dbReference type="Ensembl" id="ENSPMAT00000006710.1">
    <property type="protein sequence ID" value="ENSPMAP00000006680.1"/>
    <property type="gene ID" value="ENSPMAG00000006061.1"/>
</dbReference>
<dbReference type="GeneTree" id="ENSGT00940000158069"/>
<evidence type="ECO:0000256" key="1">
    <source>
        <dbReference type="SAM" id="Coils"/>
    </source>
</evidence>
<reference evidence="2" key="1">
    <citation type="submission" date="2025-08" db="UniProtKB">
        <authorList>
            <consortium name="Ensembl"/>
        </authorList>
    </citation>
    <scope>IDENTIFICATION</scope>
</reference>
<dbReference type="AlphaFoldDB" id="S4RN94"/>
<protein>
    <recommendedName>
        <fullName evidence="3">Laminin alpha domain-containing protein</fullName>
    </recommendedName>
</protein>
<name>S4RN94_PETMA</name>
<feature type="coiled-coil region" evidence="1">
    <location>
        <begin position="52"/>
        <end position="155"/>
    </location>
</feature>
<reference evidence="2" key="2">
    <citation type="submission" date="2025-09" db="UniProtKB">
        <authorList>
            <consortium name="Ensembl"/>
        </authorList>
    </citation>
    <scope>IDENTIFICATION</scope>
</reference>
<organism evidence="2">
    <name type="scientific">Petromyzon marinus</name>
    <name type="common">Sea lamprey</name>
    <dbReference type="NCBI Taxonomy" id="7757"/>
    <lineage>
        <taxon>Eukaryota</taxon>
        <taxon>Metazoa</taxon>
        <taxon>Chordata</taxon>
        <taxon>Craniata</taxon>
        <taxon>Vertebrata</taxon>
        <taxon>Cyclostomata</taxon>
        <taxon>Hyperoartia</taxon>
        <taxon>Petromyzontiformes</taxon>
        <taxon>Petromyzontidae</taxon>
        <taxon>Petromyzon</taxon>
    </lineage>
</organism>
<accession>S4RN94</accession>
<proteinExistence type="predicted"/>
<dbReference type="OMA" id="QDRMANE"/>
<sequence>QDSAAVKEEAGRLFSESMALNDNMAKMQEELLAGEEMLAAKQADAMRDMDMATNVTIQAQSAEDKARKARNTVRETLKRIKQLLEQLDTLQDIDGEKLAELEKELKANQDRMANEELADKIKQLEDAGAQQDRALQNYERDIGTILADIKNLEDIRDALPQGCFNAASIENP</sequence>
<keyword evidence="1" id="KW-0175">Coiled coil</keyword>
<evidence type="ECO:0008006" key="3">
    <source>
        <dbReference type="Google" id="ProtNLM"/>
    </source>
</evidence>